<keyword evidence="2" id="KW-1185">Reference proteome</keyword>
<proteinExistence type="predicted"/>
<dbReference type="EMBL" id="JARAKH010001495">
    <property type="protein sequence ID" value="KAK8372885.1"/>
    <property type="molecule type" value="Genomic_DNA"/>
</dbReference>
<protein>
    <submittedName>
        <fullName evidence="1">Uncharacterized protein</fullName>
    </submittedName>
</protein>
<evidence type="ECO:0000313" key="1">
    <source>
        <dbReference type="EMBL" id="KAK8372885.1"/>
    </source>
</evidence>
<reference evidence="1 2" key="1">
    <citation type="submission" date="2023-03" db="EMBL/GenBank/DDBJ databases">
        <title>High-quality genome of Scylla paramamosain provides insights in environmental adaptation.</title>
        <authorList>
            <person name="Zhang L."/>
        </authorList>
    </citation>
    <scope>NUCLEOTIDE SEQUENCE [LARGE SCALE GENOMIC DNA]</scope>
    <source>
        <strain evidence="1">LZ_2023a</strain>
        <tissue evidence="1">Muscle</tissue>
    </source>
</reference>
<accession>A0AAW0SDK6</accession>
<name>A0AAW0SDK6_SCYPA</name>
<dbReference type="AlphaFoldDB" id="A0AAW0SDK6"/>
<organism evidence="1 2">
    <name type="scientific">Scylla paramamosain</name>
    <name type="common">Mud crab</name>
    <dbReference type="NCBI Taxonomy" id="85552"/>
    <lineage>
        <taxon>Eukaryota</taxon>
        <taxon>Metazoa</taxon>
        <taxon>Ecdysozoa</taxon>
        <taxon>Arthropoda</taxon>
        <taxon>Crustacea</taxon>
        <taxon>Multicrustacea</taxon>
        <taxon>Malacostraca</taxon>
        <taxon>Eumalacostraca</taxon>
        <taxon>Eucarida</taxon>
        <taxon>Decapoda</taxon>
        <taxon>Pleocyemata</taxon>
        <taxon>Brachyura</taxon>
        <taxon>Eubrachyura</taxon>
        <taxon>Portunoidea</taxon>
        <taxon>Portunidae</taxon>
        <taxon>Portuninae</taxon>
        <taxon>Scylla</taxon>
    </lineage>
</organism>
<sequence length="264" mass="28586">MMCGGVGGDGIGGANSVLIAAMITRCSARTFYCEYRRLSSPCWASHGSCVKHLSCALLGRHKHNTLNCTLFCAENSKVTRRLWSVGAVQGNAAPKLSEPRGSDVRQWFCSGSDSTVVVVVEVLEATEAVVVVVVTIVQVTQPRNQVEELYITGNGQGAGVVRKRTSGATNSSTSLTQPKLFQSLKPRLSRSAGSQRPQLPCLTESFRPGLPCWTVSFRARTFPPSGDIHQLTTFKCHQPAKNKIKWHLRGCDNAAVCSSRQLHA</sequence>
<comment type="caution">
    <text evidence="1">The sequence shown here is derived from an EMBL/GenBank/DDBJ whole genome shotgun (WGS) entry which is preliminary data.</text>
</comment>
<evidence type="ECO:0000313" key="2">
    <source>
        <dbReference type="Proteomes" id="UP001487740"/>
    </source>
</evidence>
<dbReference type="Proteomes" id="UP001487740">
    <property type="component" value="Unassembled WGS sequence"/>
</dbReference>
<gene>
    <name evidence="1" type="ORF">O3P69_007823</name>
</gene>